<feature type="domain" description="Peptidase C39-like" evidence="2">
    <location>
        <begin position="241"/>
        <end position="381"/>
    </location>
</feature>
<evidence type="ECO:0000256" key="1">
    <source>
        <dbReference type="SAM" id="SignalP"/>
    </source>
</evidence>
<sequence length="428" mass="45977">MTIYRRTLLRGVAGGSLGMLAGPHLAQAAAAAARPAEPARDIGYRAWSGRAGFAAGTSAGTAWRGQTLTVHTPIGRTTYSDPFTGVSRDYEYATWTSPWVRPGFAASQAVASWNADTPSGTWLQTELRGITATGATTKWYVMGRWAADDAAFSRTSVPGQGDANGTVDIDTFEAADGAGLVRWQLRGTLYRLAGTTRTPALRSIGAMASLLPEPADYPTSTARFARGTVLPVPRYSQDVHVDQYPQWDNGGEAWCSPTSTSMVVAYWGKGPRPADYGWVDPSYADPWVDYAARNTYDNNYSGCGNWPFNTAYAARFGLAACVTRLRSFQEVERFIAEGVPVIVSAAFAKGQVPGADYSTNGHLMVIAGFTEHGDPVMNDPAAPDDAAVRKVFGRPEFETAWRNSSGGTAYLIHPPDKRLPAPPAQANW</sequence>
<name>A0ABP9S740_9ACTN</name>
<gene>
    <name evidence="3" type="ORF">GCM10023322_48900</name>
</gene>
<keyword evidence="1" id="KW-0732">Signal</keyword>
<protein>
    <submittedName>
        <fullName evidence="3">Peptidase C39 family protein</fullName>
    </submittedName>
</protein>
<dbReference type="RefSeq" id="WP_345633192.1">
    <property type="nucleotide sequence ID" value="NZ_BAABJQ010000015.1"/>
</dbReference>
<feature type="signal peptide" evidence="1">
    <location>
        <begin position="1"/>
        <end position="21"/>
    </location>
</feature>
<dbReference type="InterPro" id="IPR006311">
    <property type="entry name" value="TAT_signal"/>
</dbReference>
<dbReference type="InterPro" id="IPR039564">
    <property type="entry name" value="Peptidase_C39-like"/>
</dbReference>
<keyword evidence="4" id="KW-1185">Reference proteome</keyword>
<reference evidence="4" key="1">
    <citation type="journal article" date="2019" name="Int. J. Syst. Evol. Microbiol.">
        <title>The Global Catalogue of Microorganisms (GCM) 10K type strain sequencing project: providing services to taxonomists for standard genome sequencing and annotation.</title>
        <authorList>
            <consortium name="The Broad Institute Genomics Platform"/>
            <consortium name="The Broad Institute Genome Sequencing Center for Infectious Disease"/>
            <person name="Wu L."/>
            <person name="Ma J."/>
        </authorList>
    </citation>
    <scope>NUCLEOTIDE SEQUENCE [LARGE SCALE GENOMIC DNA]</scope>
    <source>
        <strain evidence="4">JCM 18304</strain>
    </source>
</reference>
<evidence type="ECO:0000313" key="3">
    <source>
        <dbReference type="EMBL" id="GAA5191463.1"/>
    </source>
</evidence>
<dbReference type="Pfam" id="PF13529">
    <property type="entry name" value="Peptidase_C39_2"/>
    <property type="match status" value="1"/>
</dbReference>
<dbReference type="PROSITE" id="PS51318">
    <property type="entry name" value="TAT"/>
    <property type="match status" value="1"/>
</dbReference>
<feature type="chain" id="PRO_5046022015" evidence="1">
    <location>
        <begin position="22"/>
        <end position="428"/>
    </location>
</feature>
<evidence type="ECO:0000259" key="2">
    <source>
        <dbReference type="Pfam" id="PF13529"/>
    </source>
</evidence>
<accession>A0ABP9S740</accession>
<evidence type="ECO:0000313" key="4">
    <source>
        <dbReference type="Proteomes" id="UP001501570"/>
    </source>
</evidence>
<dbReference type="Proteomes" id="UP001501570">
    <property type="component" value="Unassembled WGS sequence"/>
</dbReference>
<comment type="caution">
    <text evidence="3">The sequence shown here is derived from an EMBL/GenBank/DDBJ whole genome shotgun (WGS) entry which is preliminary data.</text>
</comment>
<organism evidence="3 4">
    <name type="scientific">Rugosimonospora acidiphila</name>
    <dbReference type="NCBI Taxonomy" id="556531"/>
    <lineage>
        <taxon>Bacteria</taxon>
        <taxon>Bacillati</taxon>
        <taxon>Actinomycetota</taxon>
        <taxon>Actinomycetes</taxon>
        <taxon>Micromonosporales</taxon>
        <taxon>Micromonosporaceae</taxon>
        <taxon>Rugosimonospora</taxon>
    </lineage>
</organism>
<dbReference type="EMBL" id="BAABJQ010000015">
    <property type="protein sequence ID" value="GAA5191463.1"/>
    <property type="molecule type" value="Genomic_DNA"/>
</dbReference>
<dbReference type="Gene3D" id="3.90.70.10">
    <property type="entry name" value="Cysteine proteinases"/>
    <property type="match status" value="1"/>
</dbReference>
<proteinExistence type="predicted"/>